<reference evidence="7 8" key="1">
    <citation type="submission" date="2014-06" db="EMBL/GenBank/DDBJ databases">
        <authorList>
            <person name="Bishop-Lilly K.A."/>
            <person name="Broomall S.M."/>
            <person name="Chain P.S."/>
            <person name="Chertkov O."/>
            <person name="Coyne S.R."/>
            <person name="Daligault H.E."/>
            <person name="Davenport K.W."/>
            <person name="Erkkila T."/>
            <person name="Frey K.G."/>
            <person name="Gibbons H.S."/>
            <person name="Gu W."/>
            <person name="Jaissle J."/>
            <person name="Johnson S.L."/>
            <person name="Koroleva G.I."/>
            <person name="Ladner J.T."/>
            <person name="Lo C.-C."/>
            <person name="Minogue T.D."/>
            <person name="Munk C."/>
            <person name="Palacios G.F."/>
            <person name="Redden C.L."/>
            <person name="Rosenzweig C.N."/>
            <person name="Scholz M.B."/>
            <person name="Teshima H."/>
            <person name="Xu Y."/>
        </authorList>
    </citation>
    <scope>NUCLEOTIDE SEQUENCE [LARGE SCALE GENOMIC DNA]</scope>
    <source>
        <strain evidence="7 8">EO147</strain>
    </source>
</reference>
<keyword evidence="1" id="KW-0808">Transferase</keyword>
<keyword evidence="8" id="KW-1185">Reference proteome</keyword>
<protein>
    <submittedName>
        <fullName evidence="7">Elongation factor Tu GTP binding domain protein</fullName>
    </submittedName>
</protein>
<dbReference type="InterPro" id="IPR020568">
    <property type="entry name" value="Ribosomal_Su5_D2-typ_SF"/>
</dbReference>
<evidence type="ECO:0000313" key="7">
    <source>
        <dbReference type="EMBL" id="AIO66656.1"/>
    </source>
</evidence>
<evidence type="ECO:0000313" key="8">
    <source>
        <dbReference type="Proteomes" id="UP000029424"/>
    </source>
</evidence>
<evidence type="ECO:0000256" key="4">
    <source>
        <dbReference type="ARBA" id="ARBA00022840"/>
    </source>
</evidence>
<evidence type="ECO:0000256" key="5">
    <source>
        <dbReference type="SAM" id="MobiDB-lite"/>
    </source>
</evidence>
<dbReference type="Pfam" id="PF00288">
    <property type="entry name" value="GHMP_kinases_N"/>
    <property type="match status" value="1"/>
</dbReference>
<feature type="domain" description="GHMP kinase N-terminal" evidence="6">
    <location>
        <begin position="180"/>
        <end position="245"/>
    </location>
</feature>
<dbReference type="InterPro" id="IPR027417">
    <property type="entry name" value="P-loop_NTPase"/>
</dbReference>
<proteinExistence type="predicted"/>
<evidence type="ECO:0000259" key="6">
    <source>
        <dbReference type="Pfam" id="PF00288"/>
    </source>
</evidence>
<evidence type="ECO:0000256" key="3">
    <source>
        <dbReference type="ARBA" id="ARBA00022777"/>
    </source>
</evidence>
<dbReference type="PANTHER" id="PTHR43527:SF1">
    <property type="entry name" value="L-THREONINE KINASE"/>
    <property type="match status" value="1"/>
</dbReference>
<keyword evidence="3" id="KW-0418">Kinase</keyword>
<dbReference type="RefSeq" id="WP_038802682.1">
    <property type="nucleotide sequence ID" value="NZ_CP008726.1"/>
</dbReference>
<dbReference type="Proteomes" id="UP000029424">
    <property type="component" value="Chromosome 1"/>
</dbReference>
<sequence>MSIIDNNEDLGVLRFITAGSVDDGKSTLIGRLLYDSKAVLSDQLSALSRAKNRRTVGDELDLAPGRHEDAAPDLDAIARARAADRLSADADGNAGRHAERPFAKPGRPPPGRAHPPARRLFSVGNAPATFGELVQGREPVSGDDFLITLPITLTSTARFCRFRHSDRLYVFPASKRKSLKAATLFFDRFGIRTGGVLQICSDVSEGKGLASSSSDIVATLRALAACFEIPLSPDDMCAIIREIEPTDGVMFDESVAFFHRRVELGKVMGKLPKICILAIDEGGTIDTVEYNGHRFEFSRDEADQYAALLADVDAAISRSDVRQIGRAATLSAQMHQKRNPKRTLRQLEALMREVGADGIVNCHSGTFIGLCFDASHPDALDTIAHAERTLRDALRQPISRFFTR</sequence>
<evidence type="ECO:0000256" key="2">
    <source>
        <dbReference type="ARBA" id="ARBA00022741"/>
    </source>
</evidence>
<gene>
    <name evidence="7" type="ORF">DM82_1803</name>
</gene>
<dbReference type="InterPro" id="IPR014721">
    <property type="entry name" value="Ribsml_uS5_D2-typ_fold_subgr"/>
</dbReference>
<dbReference type="GO" id="GO:0050515">
    <property type="term" value="F:4-(cytidine 5'-diphospho)-2-C-methyl-D-erythritol kinase activity"/>
    <property type="evidence" value="ECO:0007669"/>
    <property type="project" value="TreeGrafter"/>
</dbReference>
<evidence type="ECO:0000256" key="1">
    <source>
        <dbReference type="ARBA" id="ARBA00022679"/>
    </source>
</evidence>
<dbReference type="SUPFAM" id="SSF54211">
    <property type="entry name" value="Ribosomal protein S5 domain 2-like"/>
    <property type="match status" value="1"/>
</dbReference>
<dbReference type="AlphaFoldDB" id="A0AAI8B6J9"/>
<dbReference type="GO" id="GO:0003746">
    <property type="term" value="F:translation elongation factor activity"/>
    <property type="evidence" value="ECO:0007669"/>
    <property type="project" value="UniProtKB-KW"/>
</dbReference>
<dbReference type="Gene3D" id="3.30.230.10">
    <property type="match status" value="1"/>
</dbReference>
<organism evidence="7 8">
    <name type="scientific">Burkholderia oklahomensis</name>
    <dbReference type="NCBI Taxonomy" id="342113"/>
    <lineage>
        <taxon>Bacteria</taxon>
        <taxon>Pseudomonadati</taxon>
        <taxon>Pseudomonadota</taxon>
        <taxon>Betaproteobacteria</taxon>
        <taxon>Burkholderiales</taxon>
        <taxon>Burkholderiaceae</taxon>
        <taxon>Burkholderia</taxon>
        <taxon>pseudomallei group</taxon>
    </lineage>
</organism>
<feature type="region of interest" description="Disordered" evidence="5">
    <location>
        <begin position="88"/>
        <end position="116"/>
    </location>
</feature>
<dbReference type="InterPro" id="IPR006204">
    <property type="entry name" value="GHMP_kinase_N_dom"/>
</dbReference>
<name>A0AAI8B6J9_9BURK</name>
<feature type="compositionally biased region" description="Basic and acidic residues" evidence="5">
    <location>
        <begin position="88"/>
        <end position="102"/>
    </location>
</feature>
<keyword evidence="2" id="KW-0547">Nucleotide-binding</keyword>
<dbReference type="GO" id="GO:0005524">
    <property type="term" value="F:ATP binding"/>
    <property type="evidence" value="ECO:0007669"/>
    <property type="project" value="UniProtKB-KW"/>
</dbReference>
<dbReference type="SUPFAM" id="SSF52540">
    <property type="entry name" value="P-loop containing nucleoside triphosphate hydrolases"/>
    <property type="match status" value="1"/>
</dbReference>
<dbReference type="Gene3D" id="3.40.50.300">
    <property type="entry name" value="P-loop containing nucleotide triphosphate hydrolases"/>
    <property type="match status" value="1"/>
</dbReference>
<keyword evidence="4" id="KW-0067">ATP-binding</keyword>
<dbReference type="KEGG" id="bok:DM82_1803"/>
<dbReference type="EMBL" id="CP008726">
    <property type="protein sequence ID" value="AIO66656.1"/>
    <property type="molecule type" value="Genomic_DNA"/>
</dbReference>
<keyword evidence="7" id="KW-0648">Protein biosynthesis</keyword>
<accession>A0AAI8B6J9</accession>
<keyword evidence="7" id="KW-0251">Elongation factor</keyword>
<dbReference type="PANTHER" id="PTHR43527">
    <property type="entry name" value="4-DIPHOSPHOCYTIDYL-2-C-METHYL-D-ERYTHRITOL KINASE, CHLOROPLASTIC"/>
    <property type="match status" value="1"/>
</dbReference>